<dbReference type="PANTHER" id="PTHR37423:SF2">
    <property type="entry name" value="MEMBRANE-BOUND LYTIC MUREIN TRANSGLYCOSYLASE C"/>
    <property type="match status" value="1"/>
</dbReference>
<evidence type="ECO:0000256" key="1">
    <source>
        <dbReference type="ARBA" id="ARBA00007734"/>
    </source>
</evidence>
<gene>
    <name evidence="5" type="ORF">GGQ86_005382</name>
</gene>
<dbReference type="InterPro" id="IPR023346">
    <property type="entry name" value="Lysozyme-like_dom_sf"/>
</dbReference>
<dbReference type="Proteomes" id="UP001245370">
    <property type="component" value="Unassembled WGS sequence"/>
</dbReference>
<evidence type="ECO:0000313" key="6">
    <source>
        <dbReference type="Proteomes" id="UP001245370"/>
    </source>
</evidence>
<accession>A0ABU1KQP2</accession>
<sequence length="320" mass="34269">MSGPDVMCGSRELGLTLIPLIDGKRDHPSDPIAGQTATARSEGQGRSLCGRQRLALDRSEDGGRLSALGQGAWCKTSSRSPLRRVMQAIITCTLMMISGAVARAEPASSPPPGKAPTNHQLSADPWAAQIAEVAQRFDIPEQWIRSVMGVESDGETRVVSAKGAIGLMQIMPATWEAMRSRYGLGDDPFDPYDNITAGAAYLREMYDRYGAPGFLAAYNAGPARYEEHKLLGVPLPDETRAYLDKLASIIGSPTPSLFAGSETHTNRGPEAPLFAVDARKKSTVGALPSRPSAGALFVTVKPRVEYVEPNDSDSSDVQQK</sequence>
<dbReference type="Pfam" id="PF01464">
    <property type="entry name" value="SLT"/>
    <property type="match status" value="1"/>
</dbReference>
<dbReference type="SUPFAM" id="SSF53955">
    <property type="entry name" value="Lysozyme-like"/>
    <property type="match status" value="1"/>
</dbReference>
<comment type="similarity">
    <text evidence="1">Belongs to the transglycosylase Slt family.</text>
</comment>
<evidence type="ECO:0000256" key="2">
    <source>
        <dbReference type="ARBA" id="ARBA00009387"/>
    </source>
</evidence>
<protein>
    <recommendedName>
        <fullName evidence="4">Transglycosylase SLT domain-containing protein</fullName>
    </recommendedName>
</protein>
<feature type="region of interest" description="Disordered" evidence="3">
    <location>
        <begin position="24"/>
        <end position="47"/>
    </location>
</feature>
<comment type="similarity">
    <text evidence="2">Belongs to the virb1 family.</text>
</comment>
<evidence type="ECO:0000259" key="4">
    <source>
        <dbReference type="Pfam" id="PF01464"/>
    </source>
</evidence>
<dbReference type="GeneID" id="95765990"/>
<reference evidence="5 6" key="1">
    <citation type="submission" date="2023-07" db="EMBL/GenBank/DDBJ databases">
        <title>Genomic Encyclopedia of Type Strains, Phase IV (KMG-IV): sequencing the most valuable type-strain genomes for metagenomic binning, comparative biology and taxonomic classification.</title>
        <authorList>
            <person name="Goeker M."/>
        </authorList>
    </citation>
    <scope>NUCLEOTIDE SEQUENCE [LARGE SCALE GENOMIC DNA]</scope>
    <source>
        <strain evidence="5 6">DSM 338</strain>
    </source>
</reference>
<proteinExistence type="inferred from homology"/>
<organism evidence="5 6">
    <name type="scientific">Xanthobacter flavus</name>
    <dbReference type="NCBI Taxonomy" id="281"/>
    <lineage>
        <taxon>Bacteria</taxon>
        <taxon>Pseudomonadati</taxon>
        <taxon>Pseudomonadota</taxon>
        <taxon>Alphaproteobacteria</taxon>
        <taxon>Hyphomicrobiales</taxon>
        <taxon>Xanthobacteraceae</taxon>
        <taxon>Xanthobacter</taxon>
    </lineage>
</organism>
<dbReference type="EMBL" id="JAVDPY010000020">
    <property type="protein sequence ID" value="MDR6336878.1"/>
    <property type="molecule type" value="Genomic_DNA"/>
</dbReference>
<dbReference type="Gene3D" id="1.10.530.10">
    <property type="match status" value="1"/>
</dbReference>
<comment type="caution">
    <text evidence="5">The sequence shown here is derived from an EMBL/GenBank/DDBJ whole genome shotgun (WGS) entry which is preliminary data.</text>
</comment>
<keyword evidence="6" id="KW-1185">Reference proteome</keyword>
<dbReference type="CDD" id="cd00254">
    <property type="entry name" value="LT-like"/>
    <property type="match status" value="1"/>
</dbReference>
<feature type="domain" description="Transglycosylase SLT" evidence="4">
    <location>
        <begin position="130"/>
        <end position="226"/>
    </location>
</feature>
<evidence type="ECO:0000313" key="5">
    <source>
        <dbReference type="EMBL" id="MDR6336878.1"/>
    </source>
</evidence>
<dbReference type="PANTHER" id="PTHR37423">
    <property type="entry name" value="SOLUBLE LYTIC MUREIN TRANSGLYCOSYLASE-RELATED"/>
    <property type="match status" value="1"/>
</dbReference>
<dbReference type="InterPro" id="IPR008258">
    <property type="entry name" value="Transglycosylase_SLT_dom_1"/>
</dbReference>
<dbReference type="RefSeq" id="WP_281810078.1">
    <property type="nucleotide sequence ID" value="NZ_BSDO01000020.1"/>
</dbReference>
<evidence type="ECO:0000256" key="3">
    <source>
        <dbReference type="SAM" id="MobiDB-lite"/>
    </source>
</evidence>
<name>A0ABU1KQP2_XANFL</name>